<protein>
    <submittedName>
        <fullName evidence="3">Iron(III) transport system substrate-binding protein</fullName>
    </submittedName>
</protein>
<keyword evidence="1 2" id="KW-0732">Signal</keyword>
<feature type="signal peptide" evidence="2">
    <location>
        <begin position="1"/>
        <end position="24"/>
    </location>
</feature>
<name>A0A1X7FQB1_9HYPH</name>
<evidence type="ECO:0000256" key="1">
    <source>
        <dbReference type="ARBA" id="ARBA00022729"/>
    </source>
</evidence>
<proteinExistence type="predicted"/>
<sequence length="361" mass="40140">MNFFKVGIAISVAILANWSVLANAEDERTGRYQELIEQSKTESGLIVYSNMPDWMWKPFRNLLSERYPWVRLQTTDLGGELWERYYAEASANTRTADIITTGAPDRWLDFADRGEVLAYQSIEDPHLPEWSRPKPGLYTLAVNPAIIIWNRFQVKTPPKTLVALAAMARETPEILKGKITTYDAAASPFGVAMFATWLQGEGNNWETLKPIGLLARPETGAGAMRDKTASGEYSIGFFAASAGIPKLEEPAMKQLVGYDYIYDGTPVSLQGIAVTKHAASPNTAKIVMDLMLSRQGQIAFAQGGFTAYRDDVDQADVPYPTLGTVRQKVGEKNILFNSYDRGQIRSWPAVTKAWRAVFGRP</sequence>
<reference evidence="4" key="1">
    <citation type="submission" date="2017-04" db="EMBL/GenBank/DDBJ databases">
        <authorList>
            <person name="Varghese N."/>
            <person name="Submissions S."/>
        </authorList>
    </citation>
    <scope>NUCLEOTIDE SEQUENCE [LARGE SCALE GENOMIC DNA]</scope>
    <source>
        <strain evidence="4">B4P</strain>
    </source>
</reference>
<keyword evidence="4" id="KW-1185">Reference proteome</keyword>
<dbReference type="Gene3D" id="3.40.190.10">
    <property type="entry name" value="Periplasmic binding protein-like II"/>
    <property type="match status" value="2"/>
</dbReference>
<dbReference type="GO" id="GO:0030288">
    <property type="term" value="C:outer membrane-bounded periplasmic space"/>
    <property type="evidence" value="ECO:0007669"/>
    <property type="project" value="TreeGrafter"/>
</dbReference>
<dbReference type="OrthoDB" id="305758at2"/>
<dbReference type="PANTHER" id="PTHR30006">
    <property type="entry name" value="THIAMINE-BINDING PERIPLASMIC PROTEIN-RELATED"/>
    <property type="match status" value="1"/>
</dbReference>
<evidence type="ECO:0000313" key="4">
    <source>
        <dbReference type="Proteomes" id="UP000192903"/>
    </source>
</evidence>
<dbReference type="Pfam" id="PF13531">
    <property type="entry name" value="SBP_bac_11"/>
    <property type="match status" value="1"/>
</dbReference>
<evidence type="ECO:0000256" key="2">
    <source>
        <dbReference type="SAM" id="SignalP"/>
    </source>
</evidence>
<dbReference type="EMBL" id="FXAF01000007">
    <property type="protein sequence ID" value="SMF56685.1"/>
    <property type="molecule type" value="Genomic_DNA"/>
</dbReference>
<gene>
    <name evidence="3" type="ORF">SAMN02982989_0195</name>
</gene>
<dbReference type="Proteomes" id="UP000192903">
    <property type="component" value="Unassembled WGS sequence"/>
</dbReference>
<dbReference type="RefSeq" id="WP_085423556.1">
    <property type="nucleotide sequence ID" value="NZ_FXAF01000007.1"/>
</dbReference>
<accession>A0A1X7FQB1</accession>
<dbReference type="PANTHER" id="PTHR30006:SF25">
    <property type="entry name" value="PHOSPHOGLYCERATE TRANSPORT REGULATORY PROTEIN PGTC"/>
    <property type="match status" value="1"/>
</dbReference>
<organism evidence="3 4">
    <name type="scientific">Xaviernesmea oryzae</name>
    <dbReference type="NCBI Taxonomy" id="464029"/>
    <lineage>
        <taxon>Bacteria</taxon>
        <taxon>Pseudomonadati</taxon>
        <taxon>Pseudomonadota</taxon>
        <taxon>Alphaproteobacteria</taxon>
        <taxon>Hyphomicrobiales</taxon>
        <taxon>Rhizobiaceae</taxon>
        <taxon>Rhizobium/Agrobacterium group</taxon>
        <taxon>Xaviernesmea</taxon>
    </lineage>
</organism>
<evidence type="ECO:0000313" key="3">
    <source>
        <dbReference type="EMBL" id="SMF56685.1"/>
    </source>
</evidence>
<dbReference type="SUPFAM" id="SSF53850">
    <property type="entry name" value="Periplasmic binding protein-like II"/>
    <property type="match status" value="1"/>
</dbReference>
<dbReference type="AlphaFoldDB" id="A0A1X7FQB1"/>
<feature type="chain" id="PRO_5013344477" evidence="2">
    <location>
        <begin position="25"/>
        <end position="361"/>
    </location>
</feature>
<dbReference type="STRING" id="464029.SAMN02982989_0195"/>